<dbReference type="OrthoDB" id="9790916at2"/>
<gene>
    <name evidence="6" type="primary">nfi</name>
    <name evidence="7" type="ORF">UO65_0614</name>
</gene>
<name>W7J4Z6_9PSEU</name>
<comment type="function">
    <text evidence="6">DNA repair enzyme involved in the repair of deaminated bases. Selectively cleaves double-stranded DNA at the second phosphodiester bond 3' to a deoxyinosine leaving behind the intact lesion on the nicked DNA.</text>
</comment>
<dbReference type="EMBL" id="AYXG01000024">
    <property type="protein sequence ID" value="EWC64087.1"/>
    <property type="molecule type" value="Genomic_DNA"/>
</dbReference>
<dbReference type="PANTHER" id="PTHR28511">
    <property type="entry name" value="ENDONUCLEASE V"/>
    <property type="match status" value="1"/>
</dbReference>
<dbReference type="Proteomes" id="UP000019277">
    <property type="component" value="Unassembled WGS sequence"/>
</dbReference>
<comment type="caution">
    <text evidence="7">The sequence shown here is derived from an EMBL/GenBank/DDBJ whole genome shotgun (WGS) entry which is preliminary data.</text>
</comment>
<evidence type="ECO:0000256" key="3">
    <source>
        <dbReference type="ARBA" id="ARBA00022722"/>
    </source>
</evidence>
<evidence type="ECO:0000313" key="8">
    <source>
        <dbReference type="Proteomes" id="UP000019277"/>
    </source>
</evidence>
<dbReference type="PATRIC" id="fig|909613.9.peg.629"/>
<comment type="catalytic activity">
    <reaction evidence="6">
        <text>Endonucleolytic cleavage at apurinic or apyrimidinic sites to products with a 5'-phosphate.</text>
        <dbReference type="EC" id="3.1.21.7"/>
    </reaction>
</comment>
<dbReference type="GO" id="GO:0003727">
    <property type="term" value="F:single-stranded RNA binding"/>
    <property type="evidence" value="ECO:0007669"/>
    <property type="project" value="TreeGrafter"/>
</dbReference>
<dbReference type="GO" id="GO:0006281">
    <property type="term" value="P:DNA repair"/>
    <property type="evidence" value="ECO:0007669"/>
    <property type="project" value="UniProtKB-UniRule"/>
</dbReference>
<dbReference type="AlphaFoldDB" id="W7J4Z6"/>
<keyword evidence="5 6" id="KW-0378">Hydrolase</keyword>
<evidence type="ECO:0000256" key="1">
    <source>
        <dbReference type="ARBA" id="ARBA00004496"/>
    </source>
</evidence>
<evidence type="ECO:0000256" key="6">
    <source>
        <dbReference type="HAMAP-Rule" id="MF_00801"/>
    </source>
</evidence>
<keyword evidence="8" id="KW-1185">Reference proteome</keyword>
<keyword evidence="6" id="KW-0479">Metal-binding</keyword>
<dbReference type="GO" id="GO:0000287">
    <property type="term" value="F:magnesium ion binding"/>
    <property type="evidence" value="ECO:0007669"/>
    <property type="project" value="UniProtKB-UniRule"/>
</dbReference>
<dbReference type="GO" id="GO:0043737">
    <property type="term" value="F:deoxyribonuclease V activity"/>
    <property type="evidence" value="ECO:0007669"/>
    <property type="project" value="UniProtKB-UniRule"/>
</dbReference>
<reference evidence="7 8" key="1">
    <citation type="journal article" date="2014" name="Genome Announc.">
        <title>Draft Genome Sequence of the Antitrypanosomally Active Sponge-Associated Bacterium Actinokineospora sp. Strain EG49.</title>
        <authorList>
            <person name="Harjes J."/>
            <person name="Ryu T."/>
            <person name="Abdelmohsen U.R."/>
            <person name="Moitinho-Silva L."/>
            <person name="Horn H."/>
            <person name="Ravasi T."/>
            <person name="Hentschel U."/>
        </authorList>
    </citation>
    <scope>NUCLEOTIDE SEQUENCE [LARGE SCALE GENOMIC DNA]</scope>
    <source>
        <strain evidence="7 8">EG49</strain>
    </source>
</reference>
<evidence type="ECO:0000313" key="7">
    <source>
        <dbReference type="EMBL" id="EWC64087.1"/>
    </source>
</evidence>
<evidence type="ECO:0000256" key="4">
    <source>
        <dbReference type="ARBA" id="ARBA00022759"/>
    </source>
</evidence>
<dbReference type="CDD" id="cd06559">
    <property type="entry name" value="Endonuclease_V"/>
    <property type="match status" value="1"/>
</dbReference>
<comment type="similarity">
    <text evidence="6">Belongs to the endonuclease V family.</text>
</comment>
<sequence>MAQQLALAPRVIGHAPPGFAPTTAAGLDVAYEGNTGRLAAAAVCVDIATGEVVDQAVILDQTDFPYIPGLFAYRELPSLLKALAALTTTPDLLVCDGQGRAHPRRFGLASHAGLETGIPSIGVGKNALGEFTTPAPERGSWTPLTDDGEVIGRTLRTQDGVKPLFVSVGHRIDLDTATNLVLTLCRKYRQPETTRAADHLCREALKGG</sequence>
<dbReference type="GO" id="GO:0005737">
    <property type="term" value="C:cytoplasm"/>
    <property type="evidence" value="ECO:0007669"/>
    <property type="project" value="UniProtKB-SubCell"/>
</dbReference>
<organism evidence="7 8">
    <name type="scientific">Actinokineospora spheciospongiae</name>
    <dbReference type="NCBI Taxonomy" id="909613"/>
    <lineage>
        <taxon>Bacteria</taxon>
        <taxon>Bacillati</taxon>
        <taxon>Actinomycetota</taxon>
        <taxon>Actinomycetes</taxon>
        <taxon>Pseudonocardiales</taxon>
        <taxon>Pseudonocardiaceae</taxon>
        <taxon>Actinokineospora</taxon>
    </lineage>
</organism>
<proteinExistence type="inferred from homology"/>
<comment type="subcellular location">
    <subcellularLocation>
        <location evidence="1 6">Cytoplasm</location>
    </subcellularLocation>
</comment>
<keyword evidence="4 6" id="KW-0255">Endonuclease</keyword>
<keyword evidence="6" id="KW-0227">DNA damage</keyword>
<keyword evidence="3 6" id="KW-0540">Nuclease</keyword>
<evidence type="ECO:0000256" key="2">
    <source>
        <dbReference type="ARBA" id="ARBA00022490"/>
    </source>
</evidence>
<keyword evidence="2 6" id="KW-0963">Cytoplasm</keyword>
<dbReference type="STRING" id="909613.UO65_0614"/>
<dbReference type="GO" id="GO:0016891">
    <property type="term" value="F:RNA endonuclease activity producing 5'-phosphomonoesters, hydrolytic mechanism"/>
    <property type="evidence" value="ECO:0007669"/>
    <property type="project" value="TreeGrafter"/>
</dbReference>
<dbReference type="Pfam" id="PF04493">
    <property type="entry name" value="Endonuclease_5"/>
    <property type="match status" value="1"/>
</dbReference>
<dbReference type="RefSeq" id="WP_084175252.1">
    <property type="nucleotide sequence ID" value="NZ_AYXG01000024.1"/>
</dbReference>
<comment type="cofactor">
    <cofactor evidence="6">
        <name>Mg(2+)</name>
        <dbReference type="ChEBI" id="CHEBI:18420"/>
    </cofactor>
</comment>
<keyword evidence="6" id="KW-0234">DNA repair</keyword>
<dbReference type="eggNOG" id="COG1515">
    <property type="taxonomic scope" value="Bacteria"/>
</dbReference>
<dbReference type="Gene3D" id="3.30.2170.10">
    <property type="entry name" value="archaeoglobus fulgidus dsm 4304 superfamily"/>
    <property type="match status" value="1"/>
</dbReference>
<keyword evidence="6" id="KW-0460">Magnesium</keyword>
<feature type="binding site" evidence="6">
    <location>
        <position position="28"/>
    </location>
    <ligand>
        <name>Mg(2+)</name>
        <dbReference type="ChEBI" id="CHEBI:18420"/>
    </ligand>
</feature>
<accession>W7J4Z6</accession>
<dbReference type="EC" id="3.1.21.7" evidence="6"/>
<evidence type="ECO:0000256" key="5">
    <source>
        <dbReference type="ARBA" id="ARBA00022801"/>
    </source>
</evidence>
<protein>
    <recommendedName>
        <fullName evidence="6">Endonuclease V</fullName>
        <ecNumber evidence="6">3.1.21.7</ecNumber>
    </recommendedName>
    <alternativeName>
        <fullName evidence="6">Deoxyinosine 3'endonuclease</fullName>
    </alternativeName>
    <alternativeName>
        <fullName evidence="6">Deoxyribonuclease V</fullName>
        <shortName evidence="6">DNase V</shortName>
    </alternativeName>
</protein>
<feature type="binding site" evidence="6">
    <location>
        <position position="96"/>
    </location>
    <ligand>
        <name>Mg(2+)</name>
        <dbReference type="ChEBI" id="CHEBI:18420"/>
    </ligand>
</feature>
<feature type="site" description="Interaction with target DNA" evidence="6">
    <location>
        <position position="66"/>
    </location>
</feature>
<dbReference type="InterPro" id="IPR007581">
    <property type="entry name" value="Endonuclease-V"/>
</dbReference>
<dbReference type="PANTHER" id="PTHR28511:SF1">
    <property type="entry name" value="ENDONUCLEASE V"/>
    <property type="match status" value="1"/>
</dbReference>
<dbReference type="HAMAP" id="MF_00801">
    <property type="entry name" value="Endonuclease_5"/>
    <property type="match status" value="1"/>
</dbReference>